<proteinExistence type="predicted"/>
<dbReference type="InterPro" id="IPR052896">
    <property type="entry name" value="GGT-like_enzyme"/>
</dbReference>
<dbReference type="Pfam" id="PF01019">
    <property type="entry name" value="G_glu_transpept"/>
    <property type="match status" value="1"/>
</dbReference>
<organism evidence="1 2">
    <name type="scientific">Marinibaculum pumilum</name>
    <dbReference type="NCBI Taxonomy" id="1766165"/>
    <lineage>
        <taxon>Bacteria</taxon>
        <taxon>Pseudomonadati</taxon>
        <taxon>Pseudomonadota</taxon>
        <taxon>Alphaproteobacteria</taxon>
        <taxon>Rhodospirillales</taxon>
        <taxon>Rhodospirillaceae</taxon>
        <taxon>Marinibaculum</taxon>
    </lineage>
</organism>
<keyword evidence="2" id="KW-1185">Reference proteome</keyword>
<evidence type="ECO:0000313" key="1">
    <source>
        <dbReference type="EMBL" id="MFC3228981.1"/>
    </source>
</evidence>
<dbReference type="RefSeq" id="WP_379902686.1">
    <property type="nucleotide sequence ID" value="NZ_JBHRTR010000029.1"/>
</dbReference>
<dbReference type="SUPFAM" id="SSF56235">
    <property type="entry name" value="N-terminal nucleophile aminohydrolases (Ntn hydrolases)"/>
    <property type="match status" value="1"/>
</dbReference>
<accession>A0ABV7L3P8</accession>
<dbReference type="InterPro" id="IPR043137">
    <property type="entry name" value="GGT_ssub_C"/>
</dbReference>
<gene>
    <name evidence="1" type="ORF">ACFOGJ_17180</name>
</gene>
<dbReference type="PANTHER" id="PTHR43881:SF1">
    <property type="entry name" value="GAMMA-GLUTAMYLTRANSPEPTIDASE (AFU_ORTHOLOGUE AFUA_4G13580)"/>
    <property type="match status" value="1"/>
</dbReference>
<sequence>MHDYGGPGRSTAFAAAAMCATSHPLAALTALDLLRQGGNAVDAAVGGALVLGFCEPMMCGLGGDVFAMIRDPATGSIAGLNGSGRAPAALDAAMLRDQGMSAVPVDSVHSVTVPGAIDAFDRLVRRHGRLDLGTVLQPAIRHAERGVPVCHRSALDWAAFAPRLQGAGREHYLQAGAPYAAGSIFASPAQAEALRLIARDGRDAFYGGEIMQDMVDTLRAAGGCHVAEDFATTAASDTDVLRLGYRGHDLVELPPNGQGATALLLANILRRFDLSRLDPDGAERVHIEAEATRLAYGARDRFIGDPDADPDHARQMLSEETADRLAGQIDPRRAGSRGPAAVEAVHRDTVYICVVDEDRLAVSLIYSTFWPFGSGLASRRFGISLQNRGAGFSLVPGHVNELKGGRRPLHTLIPGFMEQPGQYAMPFGVMGGPYQATGHAHFLSNLVDYGMDLQQAIDAPRSFLDPADGRLVLERGFSDRVAARLAEMGHDVTRAPVGMGGAQAIRIDLAANLLAGASDPRKDGMALGY</sequence>
<dbReference type="PANTHER" id="PTHR43881">
    <property type="entry name" value="GAMMA-GLUTAMYLTRANSPEPTIDASE (AFU_ORTHOLOGUE AFUA_4G13580)"/>
    <property type="match status" value="1"/>
</dbReference>
<comment type="caution">
    <text evidence="1">The sequence shown here is derived from an EMBL/GenBank/DDBJ whole genome shotgun (WGS) entry which is preliminary data.</text>
</comment>
<dbReference type="InterPro" id="IPR043138">
    <property type="entry name" value="GGT_lsub"/>
</dbReference>
<dbReference type="Gene3D" id="3.60.20.40">
    <property type="match status" value="1"/>
</dbReference>
<reference evidence="2" key="1">
    <citation type="journal article" date="2019" name="Int. J. Syst. Evol. Microbiol.">
        <title>The Global Catalogue of Microorganisms (GCM) 10K type strain sequencing project: providing services to taxonomists for standard genome sequencing and annotation.</title>
        <authorList>
            <consortium name="The Broad Institute Genomics Platform"/>
            <consortium name="The Broad Institute Genome Sequencing Center for Infectious Disease"/>
            <person name="Wu L."/>
            <person name="Ma J."/>
        </authorList>
    </citation>
    <scope>NUCLEOTIDE SEQUENCE [LARGE SCALE GENOMIC DNA]</scope>
    <source>
        <strain evidence="2">KCTC 42964</strain>
    </source>
</reference>
<evidence type="ECO:0000313" key="2">
    <source>
        <dbReference type="Proteomes" id="UP001595528"/>
    </source>
</evidence>
<dbReference type="EMBL" id="JBHRTR010000029">
    <property type="protein sequence ID" value="MFC3228981.1"/>
    <property type="molecule type" value="Genomic_DNA"/>
</dbReference>
<dbReference type="InterPro" id="IPR029055">
    <property type="entry name" value="Ntn_hydrolases_N"/>
</dbReference>
<protein>
    <submittedName>
        <fullName evidence="1">Gamma-glutamyltransferase family protein</fullName>
    </submittedName>
</protein>
<dbReference type="PRINTS" id="PR01210">
    <property type="entry name" value="GGTRANSPTASE"/>
</dbReference>
<dbReference type="Gene3D" id="1.10.246.130">
    <property type="match status" value="1"/>
</dbReference>
<dbReference type="Proteomes" id="UP001595528">
    <property type="component" value="Unassembled WGS sequence"/>
</dbReference>
<name>A0ABV7L3P8_9PROT</name>